<comment type="caution">
    <text evidence="1">The sequence shown here is derived from an EMBL/GenBank/DDBJ whole genome shotgun (WGS) entry which is preliminary data.</text>
</comment>
<dbReference type="AlphaFoldDB" id="A0A645AJT2"/>
<organism evidence="1">
    <name type="scientific">bioreactor metagenome</name>
    <dbReference type="NCBI Taxonomy" id="1076179"/>
    <lineage>
        <taxon>unclassified sequences</taxon>
        <taxon>metagenomes</taxon>
        <taxon>ecological metagenomes</taxon>
    </lineage>
</organism>
<reference evidence="1" key="1">
    <citation type="submission" date="2019-08" db="EMBL/GenBank/DDBJ databases">
        <authorList>
            <person name="Kucharzyk K."/>
            <person name="Murdoch R.W."/>
            <person name="Higgins S."/>
            <person name="Loffler F."/>
        </authorList>
    </citation>
    <scope>NUCLEOTIDE SEQUENCE</scope>
</reference>
<sequence>MKFPAEFRLPRDILQAPPVSGHLLGILPLDGRFSLSVGTGRMALATALDSLPPSRMSGRAWLPSLCCASLALPLLRRGFEVRFYSSPDEISSSGTAPGDLFLYIHFCGFPNRAAERVLEALPAEKRPIIVEDCAHALFTPGVGTFGDFVLYSFRKLLPVPDGALLLSRIPLKTELEPPLEAFISAKTLGMISGSRELLLRGEELLDGDSAVRAPSEAGRFILERTEWVSIPGARRNNCRLLAGLLGIPLPSGRDAVPLGLPVRTEKGGAELERRLRAAGFEPPLSWELPPGVPQARSGKVVILPCDERMEENSLNQLSAIYLEWKASQPLYQGG</sequence>
<dbReference type="SUPFAM" id="SSF53383">
    <property type="entry name" value="PLP-dependent transferases"/>
    <property type="match status" value="1"/>
</dbReference>
<dbReference type="InterPro" id="IPR015424">
    <property type="entry name" value="PyrdxlP-dep_Trfase"/>
</dbReference>
<evidence type="ECO:0000313" key="1">
    <source>
        <dbReference type="EMBL" id="MPM53287.1"/>
    </source>
</evidence>
<proteinExistence type="predicted"/>
<dbReference type="Gene3D" id="3.40.640.10">
    <property type="entry name" value="Type I PLP-dependent aspartate aminotransferase-like (Major domain)"/>
    <property type="match status" value="1"/>
</dbReference>
<accession>A0A645AJT2</accession>
<gene>
    <name evidence="1" type="ORF">SDC9_100054</name>
</gene>
<protein>
    <submittedName>
        <fullName evidence="1">Uncharacterized protein</fullName>
    </submittedName>
</protein>
<dbReference type="InterPro" id="IPR015421">
    <property type="entry name" value="PyrdxlP-dep_Trfase_major"/>
</dbReference>
<dbReference type="EMBL" id="VSSQ01014267">
    <property type="protein sequence ID" value="MPM53287.1"/>
    <property type="molecule type" value="Genomic_DNA"/>
</dbReference>
<name>A0A645AJT2_9ZZZZ</name>